<dbReference type="EMBL" id="BLAL01000324">
    <property type="protein sequence ID" value="GET03530.1"/>
    <property type="molecule type" value="Genomic_DNA"/>
</dbReference>
<reference evidence="6" key="2">
    <citation type="submission" date="2019-10" db="EMBL/GenBank/DDBJ databases">
        <title>Conservation and host-specific expression of non-tandemly repeated heterogenous ribosome RNA gene in arbuscular mycorrhizal fungi.</title>
        <authorList>
            <person name="Maeda T."/>
            <person name="Kobayashi Y."/>
            <person name="Nakagawa T."/>
            <person name="Ezawa T."/>
            <person name="Yamaguchi K."/>
            <person name="Bino T."/>
            <person name="Nishimoto Y."/>
            <person name="Shigenobu S."/>
            <person name="Kawaguchi M."/>
        </authorList>
    </citation>
    <scope>NUCLEOTIDE SEQUENCE</scope>
    <source>
        <strain evidence="6">HR1</strain>
    </source>
</reference>
<keyword evidence="7" id="KW-1185">Reference proteome</keyword>
<feature type="transmembrane region" description="Helical" evidence="4">
    <location>
        <begin position="415"/>
        <end position="440"/>
    </location>
</feature>
<keyword evidence="4" id="KW-1133">Transmembrane helix</keyword>
<dbReference type="Pfam" id="PF24681">
    <property type="entry name" value="Kelch_KLHDC2_KLHL20_DRC7"/>
    <property type="match status" value="1"/>
</dbReference>
<feature type="compositionally biased region" description="Polar residues" evidence="3">
    <location>
        <begin position="747"/>
        <end position="767"/>
    </location>
</feature>
<comment type="caution">
    <text evidence="5">The sequence shown here is derived from an EMBL/GenBank/DDBJ whole genome shotgun (WGS) entry which is preliminary data.</text>
</comment>
<keyword evidence="2" id="KW-0677">Repeat</keyword>
<feature type="region of interest" description="Disordered" evidence="3">
    <location>
        <begin position="517"/>
        <end position="704"/>
    </location>
</feature>
<dbReference type="EMBL" id="BEXD01004207">
    <property type="protein sequence ID" value="GBC08319.1"/>
    <property type="molecule type" value="Genomic_DNA"/>
</dbReference>
<name>A0A2Z6SMR3_9GLOM</name>
<evidence type="ECO:0000256" key="4">
    <source>
        <dbReference type="SAM" id="Phobius"/>
    </source>
</evidence>
<feature type="compositionally biased region" description="Low complexity" evidence="3">
    <location>
        <begin position="591"/>
        <end position="602"/>
    </location>
</feature>
<keyword evidence="4" id="KW-0812">Transmembrane</keyword>
<dbReference type="Gene3D" id="2.120.10.80">
    <property type="entry name" value="Kelch-type beta propeller"/>
    <property type="match status" value="2"/>
</dbReference>
<reference evidence="5 7" key="1">
    <citation type="submission" date="2017-11" db="EMBL/GenBank/DDBJ databases">
        <title>The genome of Rhizophagus clarus HR1 reveals common genetic basis of auxotrophy among arbuscular mycorrhizal fungi.</title>
        <authorList>
            <person name="Kobayashi Y."/>
        </authorList>
    </citation>
    <scope>NUCLEOTIDE SEQUENCE [LARGE SCALE GENOMIC DNA]</scope>
    <source>
        <strain evidence="5 7">HR1</strain>
    </source>
</reference>
<feature type="compositionally biased region" description="Low complexity" evidence="3">
    <location>
        <begin position="656"/>
        <end position="695"/>
    </location>
</feature>
<evidence type="ECO:0000256" key="2">
    <source>
        <dbReference type="ARBA" id="ARBA00022737"/>
    </source>
</evidence>
<dbReference type="OrthoDB" id="432528at2759"/>
<evidence type="ECO:0000313" key="6">
    <source>
        <dbReference type="EMBL" id="GET03530.1"/>
    </source>
</evidence>
<organism evidence="5 7">
    <name type="scientific">Rhizophagus clarus</name>
    <dbReference type="NCBI Taxonomy" id="94130"/>
    <lineage>
        <taxon>Eukaryota</taxon>
        <taxon>Fungi</taxon>
        <taxon>Fungi incertae sedis</taxon>
        <taxon>Mucoromycota</taxon>
        <taxon>Glomeromycotina</taxon>
        <taxon>Glomeromycetes</taxon>
        <taxon>Glomerales</taxon>
        <taxon>Glomeraceae</taxon>
        <taxon>Rhizophagus</taxon>
    </lineage>
</organism>
<feature type="compositionally biased region" description="Low complexity" evidence="3">
    <location>
        <begin position="616"/>
        <end position="634"/>
    </location>
</feature>
<evidence type="ECO:0000313" key="5">
    <source>
        <dbReference type="EMBL" id="GBC08319.1"/>
    </source>
</evidence>
<evidence type="ECO:0000256" key="1">
    <source>
        <dbReference type="ARBA" id="ARBA00022441"/>
    </source>
</evidence>
<dbReference type="InterPro" id="IPR015915">
    <property type="entry name" value="Kelch-typ_b-propeller"/>
</dbReference>
<dbReference type="PANTHER" id="PTHR46093">
    <property type="entry name" value="ACYL-COA-BINDING DOMAIN-CONTAINING PROTEIN 5"/>
    <property type="match status" value="1"/>
</dbReference>
<feature type="transmembrane region" description="Helical" evidence="4">
    <location>
        <begin position="16"/>
        <end position="34"/>
    </location>
</feature>
<feature type="compositionally biased region" description="Polar residues" evidence="3">
    <location>
        <begin position="524"/>
        <end position="535"/>
    </location>
</feature>
<sequence length="834" mass="89516">MRAEYNLLRQKIVKRNWYGIIVIGILLSLQYIIIPVEADPAQARWGHASVLINNGLYVYGGRTAQSKEIDTSNVNELLYLDVSKPFSPAEPPWEIKNSLLKTGDPPPFLAFHSCSMGGNQNELLILFGGESREQDPGENSLFEYNTTTGEWLNLVVTTANTPIRRSDHTIVASSNSIAYLWGGTPVEAGDSNVRAFNELYKLTTGDTISWELSASQNTAGRWGHTATLLSDGKMYIIGGSSDGNVLASMTDIPIYDTTREIWISQTATGDTIPAQRRGHKAVGTADNRIIIYGGTTAALDTNFDDIAVLKVAGDVLTWETHTVTGNKPLGRFDHSMTLVGSKAVIAYGFGDDFFGAGTKLFIFDTDSYTWEQTYNPTPVTQNPAATTDVSNSNPTDNVNNNMSSMTKDNSNNNNLGLIVGVPVAGGVAIIVLVGLLIYYIRKRNRRSQFTAMPYEKQQASVPPVAGPAPLYNLNSSQGGAGGTTNNAPFIPPFASGSHQRQASFGSISETRILTPVDQHDSWGSAPSNSSQSQLPEINPNIPYHEPNTYYKPFSSRPTSPLANPNPNVNYLPQTPPKLYSHIATPPPSSPIPQSNSSPITPQKDIFPSNAAGGGVSTSTKTSSSNLRLDSDSNTAPVELDYNLPPIAPLSVNRTRTPSPFQSQSQPQAQQQLSTSQLPTSTPSTSSSSSSILQNSNDLVSSPIEVEATETTTTTTTEDEGADGSFNSPLFRTEALSALAGTAASASPTDRTLSLRSVPRLNTSTPRNSASLSSPPPISAGSRLRSGTFEGQFNYDGSVTNSSRPTSPTYTNTPDDQQPRGRLFVANPDPTDDSD</sequence>
<keyword evidence="4" id="KW-0472">Membrane</keyword>
<gene>
    <name evidence="6" type="ORF">RCL2_002986700</name>
    <name evidence="5" type="ORF">RclHR1_08020002</name>
</gene>
<feature type="region of interest" description="Disordered" evidence="3">
    <location>
        <begin position="741"/>
        <end position="834"/>
    </location>
</feature>
<proteinExistence type="predicted"/>
<dbReference type="PANTHER" id="PTHR46093:SF18">
    <property type="entry name" value="FIBRONECTIN TYPE-III DOMAIN-CONTAINING PROTEIN"/>
    <property type="match status" value="1"/>
</dbReference>
<feature type="compositionally biased region" description="Polar residues" evidence="3">
    <location>
        <begin position="555"/>
        <end position="572"/>
    </location>
</feature>
<evidence type="ECO:0008006" key="8">
    <source>
        <dbReference type="Google" id="ProtNLM"/>
    </source>
</evidence>
<dbReference type="Proteomes" id="UP000615446">
    <property type="component" value="Unassembled WGS sequence"/>
</dbReference>
<dbReference type="Proteomes" id="UP000247702">
    <property type="component" value="Unassembled WGS sequence"/>
</dbReference>
<evidence type="ECO:0000256" key="3">
    <source>
        <dbReference type="SAM" id="MobiDB-lite"/>
    </source>
</evidence>
<protein>
    <recommendedName>
        <fullName evidence="8">Galactose oxidase</fullName>
    </recommendedName>
</protein>
<feature type="region of interest" description="Disordered" evidence="3">
    <location>
        <begin position="470"/>
        <end position="501"/>
    </location>
</feature>
<dbReference type="AlphaFoldDB" id="A0A2Z6SMR3"/>
<accession>A0A2Z6SMR3</accession>
<evidence type="ECO:0000313" key="7">
    <source>
        <dbReference type="Proteomes" id="UP000247702"/>
    </source>
</evidence>
<dbReference type="SUPFAM" id="SSF117281">
    <property type="entry name" value="Kelch motif"/>
    <property type="match status" value="2"/>
</dbReference>
<feature type="compositionally biased region" description="Polar residues" evidence="3">
    <location>
        <begin position="788"/>
        <end position="815"/>
    </location>
</feature>
<keyword evidence="1" id="KW-0880">Kelch repeat</keyword>
<feature type="compositionally biased region" description="Polar residues" evidence="3">
    <location>
        <begin position="472"/>
        <end position="487"/>
    </location>
</feature>